<organism evidence="7 8">
    <name type="scientific">Patulibacter medicamentivorans</name>
    <dbReference type="NCBI Taxonomy" id="1097667"/>
    <lineage>
        <taxon>Bacteria</taxon>
        <taxon>Bacillati</taxon>
        <taxon>Actinomycetota</taxon>
        <taxon>Thermoleophilia</taxon>
        <taxon>Solirubrobacterales</taxon>
        <taxon>Patulibacteraceae</taxon>
        <taxon>Patulibacter</taxon>
    </lineage>
</organism>
<feature type="transmembrane region" description="Helical" evidence="6">
    <location>
        <begin position="12"/>
        <end position="35"/>
    </location>
</feature>
<feature type="transmembrane region" description="Helical" evidence="6">
    <location>
        <begin position="82"/>
        <end position="109"/>
    </location>
</feature>
<proteinExistence type="predicted"/>
<dbReference type="EMBL" id="AGUD01000221">
    <property type="protein sequence ID" value="EHN10433.1"/>
    <property type="molecule type" value="Genomic_DNA"/>
</dbReference>
<keyword evidence="3 6" id="KW-0812">Transmembrane</keyword>
<name>H0E7A8_9ACTN</name>
<feature type="transmembrane region" description="Helical" evidence="6">
    <location>
        <begin position="367"/>
        <end position="397"/>
    </location>
</feature>
<dbReference type="InterPro" id="IPR050833">
    <property type="entry name" value="Poly_Biosynth_Transport"/>
</dbReference>
<comment type="caution">
    <text evidence="7">The sequence shown here is derived from an EMBL/GenBank/DDBJ whole genome shotgun (WGS) entry which is preliminary data.</text>
</comment>
<feature type="transmembrane region" description="Helical" evidence="6">
    <location>
        <begin position="153"/>
        <end position="174"/>
    </location>
</feature>
<feature type="transmembrane region" description="Helical" evidence="6">
    <location>
        <begin position="47"/>
        <end position="70"/>
    </location>
</feature>
<gene>
    <name evidence="7" type="ORF">PAI11_27100</name>
</gene>
<dbReference type="AlphaFoldDB" id="H0E7A8"/>
<evidence type="ECO:0000256" key="6">
    <source>
        <dbReference type="SAM" id="Phobius"/>
    </source>
</evidence>
<evidence type="ECO:0000256" key="4">
    <source>
        <dbReference type="ARBA" id="ARBA00022989"/>
    </source>
</evidence>
<keyword evidence="8" id="KW-1185">Reference proteome</keyword>
<dbReference type="RefSeq" id="WP_007576089.1">
    <property type="nucleotide sequence ID" value="NZ_AGUD01000221.1"/>
</dbReference>
<evidence type="ECO:0000256" key="2">
    <source>
        <dbReference type="ARBA" id="ARBA00022475"/>
    </source>
</evidence>
<dbReference type="PANTHER" id="PTHR30250:SF11">
    <property type="entry name" value="O-ANTIGEN TRANSPORTER-RELATED"/>
    <property type="match status" value="1"/>
</dbReference>
<feature type="transmembrane region" description="Helical" evidence="6">
    <location>
        <begin position="254"/>
        <end position="275"/>
    </location>
</feature>
<dbReference type="Pfam" id="PF13440">
    <property type="entry name" value="Polysacc_synt_3"/>
    <property type="match status" value="1"/>
</dbReference>
<evidence type="ECO:0000256" key="1">
    <source>
        <dbReference type="ARBA" id="ARBA00004651"/>
    </source>
</evidence>
<keyword evidence="2" id="KW-1003">Cell membrane</keyword>
<accession>H0E7A8</accession>
<evidence type="ECO:0000313" key="7">
    <source>
        <dbReference type="EMBL" id="EHN10433.1"/>
    </source>
</evidence>
<feature type="transmembrane region" description="Helical" evidence="6">
    <location>
        <begin position="121"/>
        <end position="141"/>
    </location>
</feature>
<reference evidence="7 8" key="1">
    <citation type="journal article" date="2013" name="Biodegradation">
        <title>Quantitative proteomic analysis of ibuprofen-degrading Patulibacter sp. strain I11.</title>
        <authorList>
            <person name="Almeida B."/>
            <person name="Kjeldal H."/>
            <person name="Lolas I."/>
            <person name="Knudsen A.D."/>
            <person name="Carvalho G."/>
            <person name="Nielsen K.L."/>
            <person name="Barreto Crespo M.T."/>
            <person name="Stensballe A."/>
            <person name="Nielsen J.L."/>
        </authorList>
    </citation>
    <scope>NUCLEOTIDE SEQUENCE [LARGE SCALE GENOMIC DNA]</scope>
    <source>
        <strain evidence="7 8">I11</strain>
    </source>
</reference>
<comment type="subcellular location">
    <subcellularLocation>
        <location evidence="1">Cell membrane</location>
        <topology evidence="1">Multi-pass membrane protein</topology>
    </subcellularLocation>
</comment>
<feature type="transmembrane region" description="Helical" evidence="6">
    <location>
        <begin position="295"/>
        <end position="323"/>
    </location>
</feature>
<sequence>MTTRAEAPVARHGLGASLSASVAILCVNLVTGVLLARSLGPVDRGVLAAAVLWPTMLGVVGTLGLPEAVTYRVARDGAVRPVVLWTAAGAAALQAAGFLVLGAAVVVAVLAPHASASLGPALLFLGEIPLAIVSLTFAGMVNGRSRHTAFHALRLLVVGVTLPLLLALELAGALSVWTIVAVYLASRIVTAIAACRIAWPTGAAGRPEFDRALARELWSYGLRSHASGISAHLNQRVDQLAVSAFLAADRLGTYVVAASLNSVGWLVGVSVGYVALPTLASTDDEQHRRELAEQFVGLTLLMTIAVALPLAVLAPTLISFLYGDAYHEAGNIARILLAAVVLYSASRTIEAILRAVGRPLDAGLAEILALVATLVAVAALLPALGLIGAALASVVGAATGVTWMLRRVSLALDVPAWRVALPRPAAVRAALRRPSR</sequence>
<evidence type="ECO:0000256" key="5">
    <source>
        <dbReference type="ARBA" id="ARBA00023136"/>
    </source>
</evidence>
<evidence type="ECO:0000313" key="8">
    <source>
        <dbReference type="Proteomes" id="UP000005143"/>
    </source>
</evidence>
<evidence type="ECO:0000256" key="3">
    <source>
        <dbReference type="ARBA" id="ARBA00022692"/>
    </source>
</evidence>
<protein>
    <submittedName>
        <fullName evidence="7">Uncharacterized protein</fullName>
    </submittedName>
</protein>
<dbReference type="PANTHER" id="PTHR30250">
    <property type="entry name" value="PST FAMILY PREDICTED COLANIC ACID TRANSPORTER"/>
    <property type="match status" value="1"/>
</dbReference>
<keyword evidence="5 6" id="KW-0472">Membrane</keyword>
<dbReference type="GO" id="GO:0005886">
    <property type="term" value="C:plasma membrane"/>
    <property type="evidence" value="ECO:0007669"/>
    <property type="project" value="UniProtKB-SubCell"/>
</dbReference>
<keyword evidence="4 6" id="KW-1133">Transmembrane helix</keyword>
<dbReference type="Proteomes" id="UP000005143">
    <property type="component" value="Unassembled WGS sequence"/>
</dbReference>